<dbReference type="PANTHER" id="PTHR31040:SF1">
    <property type="entry name" value="NURIM"/>
    <property type="match status" value="1"/>
</dbReference>
<name>A0A2Z4GI40_9BACT</name>
<gene>
    <name evidence="7" type="ORF">DJ013_21900</name>
</gene>
<protein>
    <recommendedName>
        <fullName evidence="9">Methanethiol S-methyltransferase</fullName>
    </recommendedName>
</protein>
<organism evidence="7 8">
    <name type="scientific">Arcticibacterium luteifluviistationis</name>
    <dbReference type="NCBI Taxonomy" id="1784714"/>
    <lineage>
        <taxon>Bacteria</taxon>
        <taxon>Pseudomonadati</taxon>
        <taxon>Bacteroidota</taxon>
        <taxon>Cytophagia</taxon>
        <taxon>Cytophagales</taxon>
        <taxon>Leadbetterellaceae</taxon>
        <taxon>Arcticibacterium</taxon>
    </lineage>
</organism>
<evidence type="ECO:0000256" key="3">
    <source>
        <dbReference type="ARBA" id="ARBA00022692"/>
    </source>
</evidence>
<dbReference type="PANTHER" id="PTHR31040">
    <property type="entry name" value="NURIM"/>
    <property type="match status" value="1"/>
</dbReference>
<keyword evidence="4 6" id="KW-1133">Transmembrane helix</keyword>
<evidence type="ECO:0000256" key="4">
    <source>
        <dbReference type="ARBA" id="ARBA00022989"/>
    </source>
</evidence>
<dbReference type="EMBL" id="CP029480">
    <property type="protein sequence ID" value="AWW00695.1"/>
    <property type="molecule type" value="Genomic_DNA"/>
</dbReference>
<evidence type="ECO:0000256" key="2">
    <source>
        <dbReference type="ARBA" id="ARBA00010631"/>
    </source>
</evidence>
<sequence length="199" mass="23042">MALFTFPVLVVSFGWLGYGLLHSLLASSAMKNLVETHLPFLFKRYRLLYVIFAVLIPLPLLFFQLTSKSPEIWTNYREIRLAGGVLAGMGLATLRKALSHYDLKLFLGLKSDSGEEEPFKTNGLLAKMRHPMYTATLMIFWGWFLFSNTYQNLVFCTANTLYILIGIYWEEKKLVNLYGQKYEDYKKKTPMLIPKFRKG</sequence>
<dbReference type="Gene3D" id="1.20.120.1630">
    <property type="match status" value="1"/>
</dbReference>
<reference evidence="7 8" key="1">
    <citation type="submission" date="2018-05" db="EMBL/GenBank/DDBJ databases">
        <title>Complete genome sequence of Arcticibacterium luteifluviistationis SM1504T, a cytophagaceae bacterium isolated from Arctic surface seawater.</title>
        <authorList>
            <person name="Li Y."/>
            <person name="Qin Q.-L."/>
        </authorList>
    </citation>
    <scope>NUCLEOTIDE SEQUENCE [LARGE SCALE GENOMIC DNA]</scope>
    <source>
        <strain evidence="7 8">SM1504</strain>
    </source>
</reference>
<evidence type="ECO:0000313" key="8">
    <source>
        <dbReference type="Proteomes" id="UP000249873"/>
    </source>
</evidence>
<feature type="transmembrane region" description="Helical" evidence="6">
    <location>
        <begin position="6"/>
        <end position="26"/>
    </location>
</feature>
<feature type="transmembrane region" description="Helical" evidence="6">
    <location>
        <begin position="130"/>
        <end position="146"/>
    </location>
</feature>
<dbReference type="KEGG" id="als:DJ013_21900"/>
<evidence type="ECO:0000313" key="7">
    <source>
        <dbReference type="EMBL" id="AWW00695.1"/>
    </source>
</evidence>
<dbReference type="InterPro" id="IPR007318">
    <property type="entry name" value="Phopholipid_MeTrfase"/>
</dbReference>
<keyword evidence="8" id="KW-1185">Reference proteome</keyword>
<dbReference type="AlphaFoldDB" id="A0A2Z4GI40"/>
<evidence type="ECO:0000256" key="5">
    <source>
        <dbReference type="ARBA" id="ARBA00023136"/>
    </source>
</evidence>
<keyword evidence="3 6" id="KW-0812">Transmembrane</keyword>
<comment type="subcellular location">
    <subcellularLocation>
        <location evidence="1">Endomembrane system</location>
        <topology evidence="1">Multi-pass membrane protein</topology>
    </subcellularLocation>
</comment>
<dbReference type="OrthoDB" id="9809773at2"/>
<proteinExistence type="inferred from homology"/>
<accession>A0A2Z4GI40</accession>
<feature type="transmembrane region" description="Helical" evidence="6">
    <location>
        <begin position="47"/>
        <end position="67"/>
    </location>
</feature>
<evidence type="ECO:0000256" key="6">
    <source>
        <dbReference type="SAM" id="Phobius"/>
    </source>
</evidence>
<dbReference type="GO" id="GO:0012505">
    <property type="term" value="C:endomembrane system"/>
    <property type="evidence" value="ECO:0007669"/>
    <property type="project" value="UniProtKB-SubCell"/>
</dbReference>
<evidence type="ECO:0000256" key="1">
    <source>
        <dbReference type="ARBA" id="ARBA00004127"/>
    </source>
</evidence>
<dbReference type="Proteomes" id="UP000249873">
    <property type="component" value="Chromosome"/>
</dbReference>
<feature type="transmembrane region" description="Helical" evidence="6">
    <location>
        <begin position="152"/>
        <end position="169"/>
    </location>
</feature>
<dbReference type="InterPro" id="IPR033580">
    <property type="entry name" value="Nurim-like"/>
</dbReference>
<keyword evidence="5 6" id="KW-0472">Membrane</keyword>
<evidence type="ECO:0008006" key="9">
    <source>
        <dbReference type="Google" id="ProtNLM"/>
    </source>
</evidence>
<dbReference type="Pfam" id="PF04191">
    <property type="entry name" value="PEMT"/>
    <property type="match status" value="1"/>
</dbReference>
<comment type="similarity">
    <text evidence="2">Belongs to the nurim family.</text>
</comment>